<dbReference type="InterPro" id="IPR018466">
    <property type="entry name" value="Kre9/Knh1-like_N"/>
</dbReference>
<dbReference type="STRING" id="945553.A0A0D2PGC6"/>
<dbReference type="Pfam" id="PF10342">
    <property type="entry name" value="Kre9_KNH"/>
    <property type="match status" value="1"/>
</dbReference>
<keyword evidence="1" id="KW-0732">Signal</keyword>
<feature type="non-terminal residue" evidence="3">
    <location>
        <position position="1"/>
    </location>
</feature>
<dbReference type="OrthoDB" id="5316007at2759"/>
<feature type="non-terminal residue" evidence="3">
    <location>
        <position position="99"/>
    </location>
</feature>
<name>A0A0D2PGC6_HYPSF</name>
<gene>
    <name evidence="3" type="ORF">HYPSUDRAFT_101899</name>
</gene>
<dbReference type="AlphaFoldDB" id="A0A0D2PGC6"/>
<evidence type="ECO:0000313" key="3">
    <source>
        <dbReference type="EMBL" id="KJA29874.1"/>
    </source>
</evidence>
<keyword evidence="4" id="KW-1185">Reference proteome</keyword>
<sequence length="99" mass="10490">VTSPNEVQGWTNQGGQPLVWTRVDTDALNFTALLVNQVRAQISGFSPQILAALVDGTLGKVNLNPPSGGWTVGSGFRVNLVANDTQLNTILAQSPTFNI</sequence>
<protein>
    <recommendedName>
        <fullName evidence="2">Yeast cell wall synthesis Kre9/Knh1-like N-terminal domain-containing protein</fullName>
    </recommendedName>
</protein>
<dbReference type="Proteomes" id="UP000054270">
    <property type="component" value="Unassembled WGS sequence"/>
</dbReference>
<evidence type="ECO:0000256" key="1">
    <source>
        <dbReference type="ARBA" id="ARBA00022729"/>
    </source>
</evidence>
<feature type="domain" description="Yeast cell wall synthesis Kre9/Knh1-like N-terminal" evidence="2">
    <location>
        <begin position="4"/>
        <end position="99"/>
    </location>
</feature>
<reference evidence="4" key="1">
    <citation type="submission" date="2014-04" db="EMBL/GenBank/DDBJ databases">
        <title>Evolutionary Origins and Diversification of the Mycorrhizal Mutualists.</title>
        <authorList>
            <consortium name="DOE Joint Genome Institute"/>
            <consortium name="Mycorrhizal Genomics Consortium"/>
            <person name="Kohler A."/>
            <person name="Kuo A."/>
            <person name="Nagy L.G."/>
            <person name="Floudas D."/>
            <person name="Copeland A."/>
            <person name="Barry K.W."/>
            <person name="Cichocki N."/>
            <person name="Veneault-Fourrey C."/>
            <person name="LaButti K."/>
            <person name="Lindquist E.A."/>
            <person name="Lipzen A."/>
            <person name="Lundell T."/>
            <person name="Morin E."/>
            <person name="Murat C."/>
            <person name="Riley R."/>
            <person name="Ohm R."/>
            <person name="Sun H."/>
            <person name="Tunlid A."/>
            <person name="Henrissat B."/>
            <person name="Grigoriev I.V."/>
            <person name="Hibbett D.S."/>
            <person name="Martin F."/>
        </authorList>
    </citation>
    <scope>NUCLEOTIDE SEQUENCE [LARGE SCALE GENOMIC DNA]</scope>
    <source>
        <strain evidence="4">FD-334 SS-4</strain>
    </source>
</reference>
<proteinExistence type="predicted"/>
<dbReference type="EMBL" id="KN817518">
    <property type="protein sequence ID" value="KJA29874.1"/>
    <property type="molecule type" value="Genomic_DNA"/>
</dbReference>
<organism evidence="3 4">
    <name type="scientific">Hypholoma sublateritium (strain FD-334 SS-4)</name>
    <dbReference type="NCBI Taxonomy" id="945553"/>
    <lineage>
        <taxon>Eukaryota</taxon>
        <taxon>Fungi</taxon>
        <taxon>Dikarya</taxon>
        <taxon>Basidiomycota</taxon>
        <taxon>Agaricomycotina</taxon>
        <taxon>Agaricomycetes</taxon>
        <taxon>Agaricomycetidae</taxon>
        <taxon>Agaricales</taxon>
        <taxon>Agaricineae</taxon>
        <taxon>Strophariaceae</taxon>
        <taxon>Hypholoma</taxon>
    </lineage>
</organism>
<evidence type="ECO:0000259" key="2">
    <source>
        <dbReference type="Pfam" id="PF10342"/>
    </source>
</evidence>
<accession>A0A0D2PGC6</accession>
<evidence type="ECO:0000313" key="4">
    <source>
        <dbReference type="Proteomes" id="UP000054270"/>
    </source>
</evidence>
<dbReference type="OMA" id="NNITGWT"/>